<reference evidence="1" key="1">
    <citation type="journal article" date="2015" name="Nature">
        <title>Complex archaea that bridge the gap between prokaryotes and eukaryotes.</title>
        <authorList>
            <person name="Spang A."/>
            <person name="Saw J.H."/>
            <person name="Jorgensen S.L."/>
            <person name="Zaremba-Niedzwiedzka K."/>
            <person name="Martijn J."/>
            <person name="Lind A.E."/>
            <person name="van Eijk R."/>
            <person name="Schleper C."/>
            <person name="Guy L."/>
            <person name="Ettema T.J."/>
        </authorList>
    </citation>
    <scope>NUCLEOTIDE SEQUENCE</scope>
</reference>
<gene>
    <name evidence="1" type="ORF">LCGC14_2288820</name>
</gene>
<comment type="caution">
    <text evidence="1">The sequence shown here is derived from an EMBL/GenBank/DDBJ whole genome shotgun (WGS) entry which is preliminary data.</text>
</comment>
<proteinExistence type="predicted"/>
<evidence type="ECO:0000313" key="1">
    <source>
        <dbReference type="EMBL" id="KKL52105.1"/>
    </source>
</evidence>
<dbReference type="AlphaFoldDB" id="A0A0F9F4C7"/>
<name>A0A0F9F4C7_9ZZZZ</name>
<accession>A0A0F9F4C7</accession>
<dbReference type="EMBL" id="LAZR01032009">
    <property type="protein sequence ID" value="KKL52105.1"/>
    <property type="molecule type" value="Genomic_DNA"/>
</dbReference>
<sequence>MTAYDDSATIITLLSTELDSLADVTRVLGASKDPLDELWGDFELALTYAVVPSAGTIVAEVALLVTVDGTNFPAGSATLDPQEFLIRYLFESRLPSTSVIERLIIPGVPAPARNFKAWLKNTAGQAYSSSGNTLKFKPYKTD</sequence>
<organism evidence="1">
    <name type="scientific">marine sediment metagenome</name>
    <dbReference type="NCBI Taxonomy" id="412755"/>
    <lineage>
        <taxon>unclassified sequences</taxon>
        <taxon>metagenomes</taxon>
        <taxon>ecological metagenomes</taxon>
    </lineage>
</organism>
<protein>
    <submittedName>
        <fullName evidence="1">Uncharacterized protein</fullName>
    </submittedName>
</protein>